<gene>
    <name evidence="1" type="ORF">METZ01_LOCUS125259</name>
</gene>
<proteinExistence type="predicted"/>
<feature type="non-terminal residue" evidence="1">
    <location>
        <position position="36"/>
    </location>
</feature>
<accession>A0A381Y5Z9</accession>
<name>A0A381Y5Z9_9ZZZZ</name>
<sequence>MRPESSGRIRGFQIRAISFRTTSPVSSVPVFPQILH</sequence>
<reference evidence="1" key="1">
    <citation type="submission" date="2018-05" db="EMBL/GenBank/DDBJ databases">
        <authorList>
            <person name="Lanie J.A."/>
            <person name="Ng W.-L."/>
            <person name="Kazmierczak K.M."/>
            <person name="Andrzejewski T.M."/>
            <person name="Davidsen T.M."/>
            <person name="Wayne K.J."/>
            <person name="Tettelin H."/>
            <person name="Glass J.I."/>
            <person name="Rusch D."/>
            <person name="Podicherti R."/>
            <person name="Tsui H.-C.T."/>
            <person name="Winkler M.E."/>
        </authorList>
    </citation>
    <scope>NUCLEOTIDE SEQUENCE</scope>
</reference>
<dbReference type="EMBL" id="UINC01017458">
    <property type="protein sequence ID" value="SVA72405.1"/>
    <property type="molecule type" value="Genomic_DNA"/>
</dbReference>
<organism evidence="1">
    <name type="scientific">marine metagenome</name>
    <dbReference type="NCBI Taxonomy" id="408172"/>
    <lineage>
        <taxon>unclassified sequences</taxon>
        <taxon>metagenomes</taxon>
        <taxon>ecological metagenomes</taxon>
    </lineage>
</organism>
<protein>
    <submittedName>
        <fullName evidence="1">Uncharacterized protein</fullName>
    </submittedName>
</protein>
<dbReference type="AlphaFoldDB" id="A0A381Y5Z9"/>
<evidence type="ECO:0000313" key="1">
    <source>
        <dbReference type="EMBL" id="SVA72405.1"/>
    </source>
</evidence>